<protein>
    <submittedName>
        <fullName evidence="2">Uncharacterized protein</fullName>
    </submittedName>
</protein>
<dbReference type="EMBL" id="QMWO01000023">
    <property type="protein sequence ID" value="RLG70090.1"/>
    <property type="molecule type" value="Genomic_DNA"/>
</dbReference>
<organism evidence="2 3">
    <name type="scientific">Candidatus Iainarchaeum sp</name>
    <dbReference type="NCBI Taxonomy" id="3101447"/>
    <lineage>
        <taxon>Archaea</taxon>
        <taxon>Candidatus Iainarchaeota</taxon>
        <taxon>Candidatus Iainarchaeia</taxon>
        <taxon>Candidatus Iainarchaeales</taxon>
        <taxon>Candidatus Iainarchaeaceae</taxon>
        <taxon>Candidatus Iainarchaeum</taxon>
    </lineage>
</organism>
<dbReference type="AlphaFoldDB" id="A0A497JHF9"/>
<gene>
    <name evidence="2" type="ORF">DRO07_01030</name>
</gene>
<name>A0A497JHF9_9ARCH</name>
<evidence type="ECO:0000256" key="1">
    <source>
        <dbReference type="SAM" id="Phobius"/>
    </source>
</evidence>
<comment type="caution">
    <text evidence="2">The sequence shown here is derived from an EMBL/GenBank/DDBJ whole genome shotgun (WGS) entry which is preliminary data.</text>
</comment>
<feature type="transmembrane region" description="Helical" evidence="1">
    <location>
        <begin position="6"/>
        <end position="31"/>
    </location>
</feature>
<evidence type="ECO:0000313" key="3">
    <source>
        <dbReference type="Proteomes" id="UP000277633"/>
    </source>
</evidence>
<reference evidence="2 3" key="1">
    <citation type="submission" date="2018-06" db="EMBL/GenBank/DDBJ databases">
        <title>Extensive metabolic versatility and redundancy in microbially diverse, dynamic hydrothermal sediments.</title>
        <authorList>
            <person name="Dombrowski N."/>
            <person name="Teske A."/>
            <person name="Baker B.J."/>
        </authorList>
    </citation>
    <scope>NUCLEOTIDE SEQUENCE [LARGE SCALE GENOMIC DNA]</scope>
    <source>
        <strain evidence="2">B9_G13</strain>
    </source>
</reference>
<sequence>MDKRAFVLSLDATLCLVIVAVVIIATLISIANIKLNQHELLILQKEHDLLKHWVKTRASEDEMIEQANALLANENFTIEINDKKVFSSGDTASNKAISSTAFIFDEELNVKRMKLTVFK</sequence>
<keyword evidence="1" id="KW-1133">Transmembrane helix</keyword>
<dbReference type="Proteomes" id="UP000277633">
    <property type="component" value="Unassembled WGS sequence"/>
</dbReference>
<keyword evidence="1" id="KW-0472">Membrane</keyword>
<keyword evidence="1" id="KW-0812">Transmembrane</keyword>
<accession>A0A497JHF9</accession>
<evidence type="ECO:0000313" key="2">
    <source>
        <dbReference type="EMBL" id="RLG70090.1"/>
    </source>
</evidence>
<proteinExistence type="predicted"/>